<dbReference type="SUPFAM" id="SSF53335">
    <property type="entry name" value="S-adenosyl-L-methionine-dependent methyltransferases"/>
    <property type="match status" value="1"/>
</dbReference>
<keyword evidence="3" id="KW-1185">Reference proteome</keyword>
<dbReference type="RefSeq" id="WP_307260230.1">
    <property type="nucleotide sequence ID" value="NZ_JAUSVL010000001.1"/>
</dbReference>
<evidence type="ECO:0000313" key="3">
    <source>
        <dbReference type="Proteomes" id="UP001238163"/>
    </source>
</evidence>
<proteinExistence type="predicted"/>
<sequence>MAVRLPTILLSPCAYLVYVGDDVVATSAVSYFQLKPTYHNHNGLYRRFAPNHHHDQKSNAMSKPAQSDVFSQEEQFHDDWAKTIHSDDIDVDTFFTCPSCVENKLIADWLGDVHGKKILELGCGAGEASVFLAKRGGDVTATDISGEMLKVADELARNNGVTIATSKCLSHALSFPDASFDVVYCANLLHHVDIDATLAEVRRVLKTGGIFVAWEPLAHNPVINVYRRMADKVRTADEHPLTMAQIKTLSRYFSSIQTQMTWFFTLAVFLKFYFVDHVHPNDERYWKKIVYDFPRFAGLYLFLEKADRIFLRCLPFMRRYCWNVVLLCKK</sequence>
<accession>A0AAE4AMW3</accession>
<dbReference type="EMBL" id="JAUSVL010000001">
    <property type="protein sequence ID" value="MDQ0288896.1"/>
    <property type="molecule type" value="Genomic_DNA"/>
</dbReference>
<dbReference type="GO" id="GO:0008757">
    <property type="term" value="F:S-adenosylmethionine-dependent methyltransferase activity"/>
    <property type="evidence" value="ECO:0007669"/>
    <property type="project" value="InterPro"/>
</dbReference>
<comment type="caution">
    <text evidence="2">The sequence shown here is derived from an EMBL/GenBank/DDBJ whole genome shotgun (WGS) entry which is preliminary data.</text>
</comment>
<dbReference type="AlphaFoldDB" id="A0AAE4AMW3"/>
<gene>
    <name evidence="2" type="ORF">J3R75_001003</name>
</gene>
<dbReference type="PANTHER" id="PTHR43591:SF24">
    <property type="entry name" value="2-METHOXY-6-POLYPRENYL-1,4-BENZOQUINOL METHYLASE, MITOCHONDRIAL"/>
    <property type="match status" value="1"/>
</dbReference>
<dbReference type="CDD" id="cd02440">
    <property type="entry name" value="AdoMet_MTases"/>
    <property type="match status" value="1"/>
</dbReference>
<dbReference type="Proteomes" id="UP001238163">
    <property type="component" value="Unassembled WGS sequence"/>
</dbReference>
<evidence type="ECO:0000313" key="2">
    <source>
        <dbReference type="EMBL" id="MDQ0288896.1"/>
    </source>
</evidence>
<keyword evidence="2" id="KW-0830">Ubiquinone</keyword>
<organism evidence="2 3">
    <name type="scientific">Oligosphaera ethanolica</name>
    <dbReference type="NCBI Taxonomy" id="760260"/>
    <lineage>
        <taxon>Bacteria</taxon>
        <taxon>Pseudomonadati</taxon>
        <taxon>Lentisphaerota</taxon>
        <taxon>Oligosphaeria</taxon>
        <taxon>Oligosphaerales</taxon>
        <taxon>Oligosphaeraceae</taxon>
        <taxon>Oligosphaera</taxon>
    </lineage>
</organism>
<dbReference type="InterPro" id="IPR029063">
    <property type="entry name" value="SAM-dependent_MTases_sf"/>
</dbReference>
<dbReference type="PANTHER" id="PTHR43591">
    <property type="entry name" value="METHYLTRANSFERASE"/>
    <property type="match status" value="1"/>
</dbReference>
<dbReference type="InterPro" id="IPR013216">
    <property type="entry name" value="Methyltransf_11"/>
</dbReference>
<protein>
    <submittedName>
        <fullName evidence="2">Ubiquinone/menaquinone biosynthesis C-methylase UbiE</fullName>
    </submittedName>
</protein>
<evidence type="ECO:0000259" key="1">
    <source>
        <dbReference type="Pfam" id="PF08241"/>
    </source>
</evidence>
<reference evidence="2" key="1">
    <citation type="submission" date="2023-07" db="EMBL/GenBank/DDBJ databases">
        <title>Genomic Encyclopedia of Type Strains, Phase IV (KMG-IV): sequencing the most valuable type-strain genomes for metagenomic binning, comparative biology and taxonomic classification.</title>
        <authorList>
            <person name="Goeker M."/>
        </authorList>
    </citation>
    <scope>NUCLEOTIDE SEQUENCE</scope>
    <source>
        <strain evidence="2">DSM 24202</strain>
    </source>
</reference>
<feature type="domain" description="Methyltransferase type 11" evidence="1">
    <location>
        <begin position="119"/>
        <end position="212"/>
    </location>
</feature>
<dbReference type="Gene3D" id="3.40.50.150">
    <property type="entry name" value="Vaccinia Virus protein VP39"/>
    <property type="match status" value="1"/>
</dbReference>
<dbReference type="Pfam" id="PF08241">
    <property type="entry name" value="Methyltransf_11"/>
    <property type="match status" value="1"/>
</dbReference>
<name>A0AAE4AMW3_9BACT</name>